<reference evidence="3" key="1">
    <citation type="journal article" date="2013" name="Nat. Genet.">
        <title>The draft genomes of soft-shell turtle and green sea turtle yield insights into the development and evolution of the turtle-specific body plan.</title>
        <authorList>
            <person name="Wang Z."/>
            <person name="Pascual-Anaya J."/>
            <person name="Zadissa A."/>
            <person name="Li W."/>
            <person name="Niimura Y."/>
            <person name="Huang Z."/>
            <person name="Li C."/>
            <person name="White S."/>
            <person name="Xiong Z."/>
            <person name="Fang D."/>
            <person name="Wang B."/>
            <person name="Ming Y."/>
            <person name="Chen Y."/>
            <person name="Zheng Y."/>
            <person name="Kuraku S."/>
            <person name="Pignatelli M."/>
            <person name="Herrero J."/>
            <person name="Beal K."/>
            <person name="Nozawa M."/>
            <person name="Li Q."/>
            <person name="Wang J."/>
            <person name="Zhang H."/>
            <person name="Yu L."/>
            <person name="Shigenobu S."/>
            <person name="Wang J."/>
            <person name="Liu J."/>
            <person name="Flicek P."/>
            <person name="Searle S."/>
            <person name="Wang J."/>
            <person name="Kuratani S."/>
            <person name="Yin Y."/>
            <person name="Aken B."/>
            <person name="Zhang G."/>
            <person name="Irie N."/>
        </authorList>
    </citation>
    <scope>NUCLEOTIDE SEQUENCE [LARGE SCALE GENOMIC DNA]</scope>
</reference>
<organism evidence="2 3">
    <name type="scientific">Chelonia mydas</name>
    <name type="common">Green sea-turtle</name>
    <name type="synonym">Chelonia agassizi</name>
    <dbReference type="NCBI Taxonomy" id="8469"/>
    <lineage>
        <taxon>Eukaryota</taxon>
        <taxon>Metazoa</taxon>
        <taxon>Chordata</taxon>
        <taxon>Craniata</taxon>
        <taxon>Vertebrata</taxon>
        <taxon>Euteleostomi</taxon>
        <taxon>Archelosauria</taxon>
        <taxon>Testudinata</taxon>
        <taxon>Testudines</taxon>
        <taxon>Cryptodira</taxon>
        <taxon>Durocryptodira</taxon>
        <taxon>Americhelydia</taxon>
        <taxon>Chelonioidea</taxon>
        <taxon>Cheloniidae</taxon>
        <taxon>Chelonia</taxon>
    </lineage>
</organism>
<keyword evidence="3" id="KW-1185">Reference proteome</keyword>
<gene>
    <name evidence="2" type="ORF">UY3_03325</name>
</gene>
<protein>
    <submittedName>
        <fullName evidence="2">Uncharacterized protein</fullName>
    </submittedName>
</protein>
<sequence>MQGLGAGPPAPPLAADVTDPSDPGEYRCAVPLSLSCARQPPGSASPRGLVPEQERWALCCQCQLLSPTLEQVESYLHLPSVVSEAVISVLAMDSELVAGI</sequence>
<dbReference type="EMBL" id="KB516584">
    <property type="protein sequence ID" value="EMP39448.1"/>
    <property type="molecule type" value="Genomic_DNA"/>
</dbReference>
<evidence type="ECO:0000313" key="2">
    <source>
        <dbReference type="EMBL" id="EMP39448.1"/>
    </source>
</evidence>
<feature type="region of interest" description="Disordered" evidence="1">
    <location>
        <begin position="1"/>
        <end position="22"/>
    </location>
</feature>
<evidence type="ECO:0000256" key="1">
    <source>
        <dbReference type="SAM" id="MobiDB-lite"/>
    </source>
</evidence>
<name>M7C4Q6_CHEMY</name>
<proteinExistence type="predicted"/>
<evidence type="ECO:0000313" key="3">
    <source>
        <dbReference type="Proteomes" id="UP000031443"/>
    </source>
</evidence>
<dbReference type="AlphaFoldDB" id="M7C4Q6"/>
<accession>M7C4Q6</accession>
<dbReference type="Proteomes" id="UP000031443">
    <property type="component" value="Unassembled WGS sequence"/>
</dbReference>